<evidence type="ECO:0000313" key="6">
    <source>
        <dbReference type="Proteomes" id="UP000039046"/>
    </source>
</evidence>
<dbReference type="InterPro" id="IPR036373">
    <property type="entry name" value="Ribosomal_bL17_sf"/>
</dbReference>
<dbReference type="GO" id="GO:0005762">
    <property type="term" value="C:mitochondrial large ribosomal subunit"/>
    <property type="evidence" value="ECO:0007669"/>
    <property type="project" value="EnsemblFungi"/>
</dbReference>
<dbReference type="PANTHER" id="PTHR14413">
    <property type="entry name" value="RIBOSOMAL PROTEIN L17"/>
    <property type="match status" value="1"/>
</dbReference>
<keyword evidence="3 4" id="KW-0687">Ribonucleoprotein</keyword>
<sequence>MAGGLTKYRNLSRNSAARQALLRGLVTQLVQHEQVHTTYAKAKETQRLADKLIGLAKRNNEPCRRSAHGILYSPEALMPKLFGPLRARYMNREGGYTRVVRTEPRNPKDQAESAILEFVDGAKDTKFMMTAKTIARDALLGRKPTPLTLVNMRKVTKFRSKEELATMANAFLVRDSTKVTAQSTGESATQSIPVEEIIAMI</sequence>
<dbReference type="EMBL" id="CDHN01000001">
    <property type="protein sequence ID" value="CEJ80224.1"/>
    <property type="molecule type" value="Genomic_DNA"/>
</dbReference>
<comment type="similarity">
    <text evidence="1 4">Belongs to the bacterial ribosomal protein bL17 family.</text>
</comment>
<proteinExistence type="inferred from homology"/>
<reference evidence="5 6" key="1">
    <citation type="journal article" date="2015" name="Genome Announc.">
        <title>Draft Genome Sequence and Gene Annotation of the Entomopathogenic Fungus Verticillium hemipterigenum.</title>
        <authorList>
            <person name="Horn F."/>
            <person name="Habel A."/>
            <person name="Scharf D.H."/>
            <person name="Dworschak J."/>
            <person name="Brakhage A.A."/>
            <person name="Guthke R."/>
            <person name="Hertweck C."/>
            <person name="Linde J."/>
        </authorList>
    </citation>
    <scope>NUCLEOTIDE SEQUENCE [LARGE SCALE GENOMIC DNA]</scope>
</reference>
<evidence type="ECO:0008006" key="7">
    <source>
        <dbReference type="Google" id="ProtNLM"/>
    </source>
</evidence>
<evidence type="ECO:0000256" key="2">
    <source>
        <dbReference type="ARBA" id="ARBA00022980"/>
    </source>
</evidence>
<dbReference type="SUPFAM" id="SSF64263">
    <property type="entry name" value="Prokaryotic ribosomal protein L17"/>
    <property type="match status" value="1"/>
</dbReference>
<dbReference type="Proteomes" id="UP000039046">
    <property type="component" value="Unassembled WGS sequence"/>
</dbReference>
<dbReference type="Gene3D" id="3.90.1030.10">
    <property type="entry name" value="Ribosomal protein L17"/>
    <property type="match status" value="1"/>
</dbReference>
<evidence type="ECO:0000313" key="5">
    <source>
        <dbReference type="EMBL" id="CEJ80224.1"/>
    </source>
</evidence>
<dbReference type="GO" id="GO:0006412">
    <property type="term" value="P:translation"/>
    <property type="evidence" value="ECO:0007669"/>
    <property type="project" value="InterPro"/>
</dbReference>
<keyword evidence="2 4" id="KW-0689">Ribosomal protein</keyword>
<gene>
    <name evidence="5" type="ORF">VHEMI00420</name>
</gene>
<evidence type="ECO:0000256" key="4">
    <source>
        <dbReference type="RuleBase" id="RU000660"/>
    </source>
</evidence>
<dbReference type="STRING" id="1531966.A0A0A1T4H3"/>
<dbReference type="HOGENOM" id="CLU_074407_1_2_1"/>
<dbReference type="NCBIfam" id="TIGR00059">
    <property type="entry name" value="L17"/>
    <property type="match status" value="1"/>
</dbReference>
<evidence type="ECO:0000256" key="1">
    <source>
        <dbReference type="ARBA" id="ARBA00008777"/>
    </source>
</evidence>
<name>A0A0A1T4H3_9HYPO</name>
<organism evidence="5 6">
    <name type="scientific">[Torrubiella] hemipterigena</name>
    <dbReference type="NCBI Taxonomy" id="1531966"/>
    <lineage>
        <taxon>Eukaryota</taxon>
        <taxon>Fungi</taxon>
        <taxon>Dikarya</taxon>
        <taxon>Ascomycota</taxon>
        <taxon>Pezizomycotina</taxon>
        <taxon>Sordariomycetes</taxon>
        <taxon>Hypocreomycetidae</taxon>
        <taxon>Hypocreales</taxon>
        <taxon>Clavicipitaceae</taxon>
        <taxon>Clavicipitaceae incertae sedis</taxon>
        <taxon>'Torrubiella' clade</taxon>
    </lineage>
</organism>
<dbReference type="PANTHER" id="PTHR14413:SF16">
    <property type="entry name" value="LARGE RIBOSOMAL SUBUNIT PROTEIN BL17M"/>
    <property type="match status" value="1"/>
</dbReference>
<dbReference type="GO" id="GO:0003735">
    <property type="term" value="F:structural constituent of ribosome"/>
    <property type="evidence" value="ECO:0007669"/>
    <property type="project" value="EnsemblFungi"/>
</dbReference>
<dbReference type="AlphaFoldDB" id="A0A0A1T4H3"/>
<accession>A0A0A1T4H3</accession>
<dbReference type="Pfam" id="PF01196">
    <property type="entry name" value="Ribosomal_L17"/>
    <property type="match status" value="1"/>
</dbReference>
<evidence type="ECO:0000256" key="3">
    <source>
        <dbReference type="ARBA" id="ARBA00023274"/>
    </source>
</evidence>
<dbReference type="InterPro" id="IPR000456">
    <property type="entry name" value="Ribosomal_bL17"/>
</dbReference>
<protein>
    <recommendedName>
        <fullName evidence="7">Ribosomal protein L17</fullName>
    </recommendedName>
</protein>
<keyword evidence="6" id="KW-1185">Reference proteome</keyword>